<dbReference type="EMBL" id="JYDO01000048">
    <property type="protein sequence ID" value="KRZ74598.1"/>
    <property type="molecule type" value="Genomic_DNA"/>
</dbReference>
<dbReference type="GO" id="GO:0004531">
    <property type="term" value="F:deoxyribonuclease II activity"/>
    <property type="evidence" value="ECO:0007669"/>
    <property type="project" value="InterPro"/>
</dbReference>
<dbReference type="PANTHER" id="PTHR10858:SF23">
    <property type="entry name" value="DEOXYRIBONUCLEASE II"/>
    <property type="match status" value="1"/>
</dbReference>
<evidence type="ECO:0000256" key="2">
    <source>
        <dbReference type="ARBA" id="ARBA00022801"/>
    </source>
</evidence>
<dbReference type="AlphaFoldDB" id="A0A0V1MS36"/>
<keyword evidence="4" id="KW-1185">Reference proteome</keyword>
<dbReference type="GO" id="GO:0006309">
    <property type="term" value="P:apoptotic DNA fragmentation"/>
    <property type="evidence" value="ECO:0007669"/>
    <property type="project" value="TreeGrafter"/>
</dbReference>
<protein>
    <submittedName>
        <fullName evidence="3">Deoxyribonuclease-2-alpha</fullName>
    </submittedName>
</protein>
<comment type="caution">
    <text evidence="3">The sequence shown here is derived from an EMBL/GenBank/DDBJ whole genome shotgun (WGS) entry which is preliminary data.</text>
</comment>
<evidence type="ECO:0000256" key="1">
    <source>
        <dbReference type="ARBA" id="ARBA00007527"/>
    </source>
</evidence>
<dbReference type="Proteomes" id="UP000054843">
    <property type="component" value="Unassembled WGS sequence"/>
</dbReference>
<gene>
    <name evidence="3" type="primary">DNASE2</name>
    <name evidence="3" type="ORF">T10_4919</name>
</gene>
<proteinExistence type="inferred from homology"/>
<keyword evidence="2" id="KW-0378">Hydrolase</keyword>
<evidence type="ECO:0000313" key="4">
    <source>
        <dbReference type="Proteomes" id="UP000054843"/>
    </source>
</evidence>
<dbReference type="Pfam" id="PF03265">
    <property type="entry name" value="DNase_II"/>
    <property type="match status" value="2"/>
</dbReference>
<sequence length="726" mass="79112">MLCNCLGESPWAKCLKKAPVRSETIAAVINYFMESKWIFIFLLILPNPVTATSQCQTHDGNGNVDWYHSYWAILYKAAGQNNGKIITSASLAWQQSPAAITAGAGNSFGKALEHVAVVNANAKFVAYNSKPPNAVGVQTNSNSKGILIMDPAPADSAAWIIHTVPGFPKALQAYTFPAEEIAKGHLFVCFTIKEEQLDVISLALRIARPLVYHHDIPAAEVNSRPNLKNLLNGDSSVLPPLSIRKEIKTAADPGIKVSVFSKGEKSGYEMFKRILSRKLKKDLKVWTTRDKKLKGDCRILGRNIKLITSPISVSGDASTLENDVSQWAVTEPGNIFCAIDKPYHKSQRKEPALAVCIDDATIFTQFNGLVTVTVNCSFFCIIINCLMESKWMLIFLLILPKQITPTSKCQTHDGAGETDWAVLYKAAGKNDGRIITAASAAWRQSPAAITLAAGNSFGKALEHVAAANPNAKFVAYNNKPPNAVGVQTNSNSKGILIMDPAATDSAAWIIHTVPGFPKALQAYTFPVEEIAKGHLFLCFTIKEEQLDVISLALRIARPLVYHHDIPAAEVNSRPNLKNLLNGDSSVLPPLTISKEIKTAANPGIKATVFSKGEKSGYEMFKRVLSRKLKKDLKVWTTRDTKLKGDCRILGRNIKLITSPISVSGDASTLENDVSQWAVTEPGNIFCAIDKPYHKSQRKEPALAVCIDDATIFTQFNGLVTGTDACN</sequence>
<comment type="similarity">
    <text evidence="1">Belongs to the DNase II family.</text>
</comment>
<evidence type="ECO:0000313" key="3">
    <source>
        <dbReference type="EMBL" id="KRZ74598.1"/>
    </source>
</evidence>
<dbReference type="InterPro" id="IPR004947">
    <property type="entry name" value="DNase_II"/>
</dbReference>
<name>A0A0V1MS36_9BILA</name>
<organism evidence="3 4">
    <name type="scientific">Trichinella papuae</name>
    <dbReference type="NCBI Taxonomy" id="268474"/>
    <lineage>
        <taxon>Eukaryota</taxon>
        <taxon>Metazoa</taxon>
        <taxon>Ecdysozoa</taxon>
        <taxon>Nematoda</taxon>
        <taxon>Enoplea</taxon>
        <taxon>Dorylaimia</taxon>
        <taxon>Trichinellida</taxon>
        <taxon>Trichinellidae</taxon>
        <taxon>Trichinella</taxon>
    </lineage>
</organism>
<dbReference type="STRING" id="268474.A0A0V1MS36"/>
<dbReference type="PANTHER" id="PTHR10858">
    <property type="entry name" value="DEOXYRIBONUCLEASE II"/>
    <property type="match status" value="1"/>
</dbReference>
<dbReference type="OrthoDB" id="10261598at2759"/>
<accession>A0A0V1MS36</accession>
<reference evidence="3 4" key="1">
    <citation type="submission" date="2015-01" db="EMBL/GenBank/DDBJ databases">
        <title>Evolution of Trichinella species and genotypes.</title>
        <authorList>
            <person name="Korhonen P.K."/>
            <person name="Edoardo P."/>
            <person name="Giuseppe L.R."/>
            <person name="Gasser R.B."/>
        </authorList>
    </citation>
    <scope>NUCLEOTIDE SEQUENCE [LARGE SCALE GENOMIC DNA]</scope>
    <source>
        <strain evidence="3">ISS1980</strain>
    </source>
</reference>